<dbReference type="InterPro" id="IPR015421">
    <property type="entry name" value="PyrdxlP-dep_Trfase_major"/>
</dbReference>
<reference evidence="7 8" key="1">
    <citation type="submission" date="2011-08" db="EMBL/GenBank/DDBJ databases">
        <authorList>
            <person name="Weinstock G."/>
            <person name="Sodergren E."/>
            <person name="Clifton S."/>
            <person name="Fulton L."/>
            <person name="Fulton B."/>
            <person name="Courtney L."/>
            <person name="Fronick C."/>
            <person name="Harrison M."/>
            <person name="Strong C."/>
            <person name="Farmer C."/>
            <person name="Delahaunty K."/>
            <person name="Markovic C."/>
            <person name="Hall O."/>
            <person name="Minx P."/>
            <person name="Tomlinson C."/>
            <person name="Mitreva M."/>
            <person name="Hou S."/>
            <person name="Chen J."/>
            <person name="Wollam A."/>
            <person name="Pepin K.H."/>
            <person name="Johnson M."/>
            <person name="Bhonagiri V."/>
            <person name="Zhang X."/>
            <person name="Suruliraj S."/>
            <person name="Warren W."/>
            <person name="Chinwalla A."/>
            <person name="Mardis E.R."/>
            <person name="Wilson R.K."/>
        </authorList>
    </citation>
    <scope>NUCLEOTIDE SEQUENCE [LARGE SCALE GENOMIC DNA]</scope>
    <source>
        <strain evidence="7 8">F0357</strain>
    </source>
</reference>
<accession>G9YIY0</accession>
<keyword evidence="3 5" id="KW-0808">Transferase</keyword>
<dbReference type="HOGENOM" id="CLU_017584_3_2_9"/>
<dbReference type="InterPro" id="IPR004839">
    <property type="entry name" value="Aminotransferase_I/II_large"/>
</dbReference>
<sequence>MEEQFMKYRISRVLEQVQSGSYLKDEGAVLADDVIDCSLGVNPYGVTPTLTKEVYLETFGDLSRYPDYPYGTDCRKICEYFSDLAALSPRQISMQSGSMSALCTINYIFLEENTHVLIPEPCFSSYVSHARLCGAVIDAVPLSETERFAFSPERYIEALHPSQRLAYLDNPNNPTGQYIDLGTLRRILTAAEEKNIVVIVDEAYGDFLDKRCSAVSLIPEFDNLLVVRSFSKAFGLGGLRAGYIVMPEDLISVINKNSGEMNLNSVASRLVPHVLAHPEFLEESRTRIRTNKNELIRSCGIYRYR</sequence>
<comment type="cofactor">
    <cofactor evidence="1 5">
        <name>pyridoxal 5'-phosphate</name>
        <dbReference type="ChEBI" id="CHEBI:597326"/>
    </cofactor>
</comment>
<dbReference type="Proteomes" id="UP000005481">
    <property type="component" value="Unassembled WGS sequence"/>
</dbReference>
<proteinExistence type="inferred from homology"/>
<evidence type="ECO:0000256" key="3">
    <source>
        <dbReference type="ARBA" id="ARBA00022679"/>
    </source>
</evidence>
<evidence type="ECO:0000256" key="5">
    <source>
        <dbReference type="RuleBase" id="RU000481"/>
    </source>
</evidence>
<protein>
    <recommendedName>
        <fullName evidence="5">Aminotransferase</fullName>
        <ecNumber evidence="5">2.6.1.-</ecNumber>
    </recommendedName>
</protein>
<dbReference type="InterPro" id="IPR004838">
    <property type="entry name" value="NHTrfase_class1_PyrdxlP-BS"/>
</dbReference>
<dbReference type="SUPFAM" id="SSF53383">
    <property type="entry name" value="PLP-dependent transferases"/>
    <property type="match status" value="1"/>
</dbReference>
<dbReference type="Pfam" id="PF00155">
    <property type="entry name" value="Aminotran_1_2"/>
    <property type="match status" value="1"/>
</dbReference>
<dbReference type="AlphaFoldDB" id="G9YIY0"/>
<feature type="domain" description="Aminotransferase class I/classII large" evidence="6">
    <location>
        <begin position="33"/>
        <end position="299"/>
    </location>
</feature>
<evidence type="ECO:0000256" key="1">
    <source>
        <dbReference type="ARBA" id="ARBA00001933"/>
    </source>
</evidence>
<comment type="caution">
    <text evidence="7">The sequence shown here is derived from an EMBL/GenBank/DDBJ whole genome shotgun (WGS) entry which is preliminary data.</text>
</comment>
<dbReference type="Gene3D" id="3.90.1150.10">
    <property type="entry name" value="Aspartate Aminotransferase, domain 1"/>
    <property type="match status" value="1"/>
</dbReference>
<name>G9YIY0_9FIRM</name>
<gene>
    <name evidence="7" type="ORF">HMPREF0080_01624</name>
</gene>
<dbReference type="PROSITE" id="PS00105">
    <property type="entry name" value="AA_TRANSFER_CLASS_1"/>
    <property type="match status" value="1"/>
</dbReference>
<dbReference type="GO" id="GO:0008483">
    <property type="term" value="F:transaminase activity"/>
    <property type="evidence" value="ECO:0007669"/>
    <property type="project" value="UniProtKB-KW"/>
</dbReference>
<dbReference type="EMBL" id="AGCJ01000071">
    <property type="protein sequence ID" value="EHM39273.1"/>
    <property type="molecule type" value="Genomic_DNA"/>
</dbReference>
<dbReference type="STRING" id="861450.HMPREF0080_01624"/>
<dbReference type="PANTHER" id="PTHR42885">
    <property type="entry name" value="HISTIDINOL-PHOSPHATE AMINOTRANSFERASE-RELATED"/>
    <property type="match status" value="1"/>
</dbReference>
<dbReference type="eggNOG" id="COG0079">
    <property type="taxonomic scope" value="Bacteria"/>
</dbReference>
<dbReference type="EC" id="2.6.1.-" evidence="5"/>
<dbReference type="PANTHER" id="PTHR42885:SF2">
    <property type="entry name" value="HISTIDINOL-PHOSPHATE AMINOTRANSFERASE"/>
    <property type="match status" value="1"/>
</dbReference>
<evidence type="ECO:0000256" key="4">
    <source>
        <dbReference type="ARBA" id="ARBA00022898"/>
    </source>
</evidence>
<keyword evidence="2 5" id="KW-0032">Aminotransferase</keyword>
<comment type="similarity">
    <text evidence="5">Belongs to the class-I pyridoxal-phosphate-dependent aminotransferase family.</text>
</comment>
<dbReference type="InterPro" id="IPR015422">
    <property type="entry name" value="PyrdxlP-dep_Trfase_small"/>
</dbReference>
<evidence type="ECO:0000313" key="7">
    <source>
        <dbReference type="EMBL" id="EHM39273.1"/>
    </source>
</evidence>
<keyword evidence="4" id="KW-0663">Pyridoxal phosphate</keyword>
<organism evidence="7 8">
    <name type="scientific">Anaeroglobus geminatus F0357</name>
    <dbReference type="NCBI Taxonomy" id="861450"/>
    <lineage>
        <taxon>Bacteria</taxon>
        <taxon>Bacillati</taxon>
        <taxon>Bacillota</taxon>
        <taxon>Negativicutes</taxon>
        <taxon>Veillonellales</taxon>
        <taxon>Veillonellaceae</taxon>
        <taxon>Anaeroglobus</taxon>
    </lineage>
</organism>
<dbReference type="Gene3D" id="3.40.640.10">
    <property type="entry name" value="Type I PLP-dependent aspartate aminotransferase-like (Major domain)"/>
    <property type="match status" value="1"/>
</dbReference>
<evidence type="ECO:0000313" key="8">
    <source>
        <dbReference type="Proteomes" id="UP000005481"/>
    </source>
</evidence>
<dbReference type="InterPro" id="IPR015424">
    <property type="entry name" value="PyrdxlP-dep_Trfase"/>
</dbReference>
<dbReference type="CDD" id="cd00609">
    <property type="entry name" value="AAT_like"/>
    <property type="match status" value="1"/>
</dbReference>
<dbReference type="OrthoDB" id="9813612at2"/>
<dbReference type="GO" id="GO:0030170">
    <property type="term" value="F:pyridoxal phosphate binding"/>
    <property type="evidence" value="ECO:0007669"/>
    <property type="project" value="InterPro"/>
</dbReference>
<evidence type="ECO:0000259" key="6">
    <source>
        <dbReference type="Pfam" id="PF00155"/>
    </source>
</evidence>
<keyword evidence="8" id="KW-1185">Reference proteome</keyword>
<evidence type="ECO:0000256" key="2">
    <source>
        <dbReference type="ARBA" id="ARBA00022576"/>
    </source>
</evidence>